<organism evidence="3">
    <name type="scientific">Aphanomyces stellatus</name>
    <dbReference type="NCBI Taxonomy" id="120398"/>
    <lineage>
        <taxon>Eukaryota</taxon>
        <taxon>Sar</taxon>
        <taxon>Stramenopiles</taxon>
        <taxon>Oomycota</taxon>
        <taxon>Saprolegniomycetes</taxon>
        <taxon>Saprolegniales</taxon>
        <taxon>Verrucalvaceae</taxon>
        <taxon>Aphanomyces</taxon>
    </lineage>
</organism>
<dbReference type="OrthoDB" id="4062651at2759"/>
<feature type="compositionally biased region" description="Low complexity" evidence="1">
    <location>
        <begin position="45"/>
        <end position="66"/>
    </location>
</feature>
<evidence type="ECO:0000313" key="3">
    <source>
        <dbReference type="EMBL" id="KAF0707876.1"/>
    </source>
</evidence>
<keyword evidence="2" id="KW-0472">Membrane</keyword>
<feature type="compositionally biased region" description="Polar residues" evidence="1">
    <location>
        <begin position="113"/>
        <end position="141"/>
    </location>
</feature>
<feature type="transmembrane region" description="Helical" evidence="2">
    <location>
        <begin position="70"/>
        <end position="94"/>
    </location>
</feature>
<keyword evidence="2" id="KW-1133">Transmembrane helix</keyword>
<dbReference type="AlphaFoldDB" id="A0A6A4ZI11"/>
<comment type="caution">
    <text evidence="3">The sequence shown here is derived from an EMBL/GenBank/DDBJ whole genome shotgun (WGS) entry which is preliminary data.</text>
</comment>
<keyword evidence="2" id="KW-0812">Transmembrane</keyword>
<accession>A0A6A4ZI11</accession>
<evidence type="ECO:0000256" key="2">
    <source>
        <dbReference type="SAM" id="Phobius"/>
    </source>
</evidence>
<gene>
    <name evidence="3" type="ORF">As57867_006496</name>
</gene>
<reference evidence="3" key="1">
    <citation type="submission" date="2019-06" db="EMBL/GenBank/DDBJ databases">
        <title>Genomics analysis of Aphanomyces spp. identifies a new class of oomycete effector associated with host adaptation.</title>
        <authorList>
            <person name="Gaulin E."/>
        </authorList>
    </citation>
    <scope>NUCLEOTIDE SEQUENCE</scope>
    <source>
        <strain evidence="3">CBS 578.67</strain>
    </source>
</reference>
<name>A0A6A4ZI11_9STRA</name>
<evidence type="ECO:0000256" key="1">
    <source>
        <dbReference type="SAM" id="MobiDB-lite"/>
    </source>
</evidence>
<protein>
    <submittedName>
        <fullName evidence="3">Uncharacterized protein</fullName>
    </submittedName>
</protein>
<dbReference type="EMBL" id="VJMH01002711">
    <property type="protein sequence ID" value="KAF0707876.1"/>
    <property type="molecule type" value="Genomic_DNA"/>
</dbReference>
<proteinExistence type="predicted"/>
<feature type="compositionally biased region" description="Low complexity" evidence="1">
    <location>
        <begin position="17"/>
        <end position="37"/>
    </location>
</feature>
<feature type="region of interest" description="Disordered" evidence="1">
    <location>
        <begin position="104"/>
        <end position="143"/>
    </location>
</feature>
<feature type="non-terminal residue" evidence="3">
    <location>
        <position position="177"/>
    </location>
</feature>
<sequence length="177" mass="18398">METEFVCVVANSGTTPATTSALTTATTRTTQPASTASNSETDQQISTASTNIPSTTSPATSSPEPTGTGISTGAVVGIAAAALAVIGLVLWMCCVRKKKSARYSPGMMPMLQPNETNERVVTNGSTTQPTTQSKQNSQPSSGELDLRGLELYRIQDKDIQLVHVIGSGAFADVWTGT</sequence>
<feature type="region of interest" description="Disordered" evidence="1">
    <location>
        <begin position="17"/>
        <end position="68"/>
    </location>
</feature>